<evidence type="ECO:0000259" key="1">
    <source>
        <dbReference type="PROSITE" id="PS51736"/>
    </source>
</evidence>
<dbReference type="InterPro" id="IPR050639">
    <property type="entry name" value="SSR_resolvase"/>
</dbReference>
<name>A0ABP8YG68_9ACTN</name>
<dbReference type="SMART" id="SM00857">
    <property type="entry name" value="Resolvase"/>
    <property type="match status" value="1"/>
</dbReference>
<evidence type="ECO:0000313" key="3">
    <source>
        <dbReference type="EMBL" id="GAA4726412.1"/>
    </source>
</evidence>
<dbReference type="InterPro" id="IPR038109">
    <property type="entry name" value="DNA_bind_recomb_sf"/>
</dbReference>
<reference evidence="4" key="1">
    <citation type="journal article" date="2019" name="Int. J. Syst. Evol. Microbiol.">
        <title>The Global Catalogue of Microorganisms (GCM) 10K type strain sequencing project: providing services to taxonomists for standard genome sequencing and annotation.</title>
        <authorList>
            <consortium name="The Broad Institute Genomics Platform"/>
            <consortium name="The Broad Institute Genome Sequencing Center for Infectious Disease"/>
            <person name="Wu L."/>
            <person name="Ma J."/>
        </authorList>
    </citation>
    <scope>NUCLEOTIDE SEQUENCE [LARGE SCALE GENOMIC DNA]</scope>
    <source>
        <strain evidence="4">JCM 18532</strain>
    </source>
</reference>
<proteinExistence type="predicted"/>
<dbReference type="InterPro" id="IPR006119">
    <property type="entry name" value="Resolv_N"/>
</dbReference>
<dbReference type="PANTHER" id="PTHR30461:SF23">
    <property type="entry name" value="DNA RECOMBINASE-RELATED"/>
    <property type="match status" value="1"/>
</dbReference>
<dbReference type="PANTHER" id="PTHR30461">
    <property type="entry name" value="DNA-INVERTASE FROM LAMBDOID PROPHAGE"/>
    <property type="match status" value="1"/>
</dbReference>
<dbReference type="PROSITE" id="PS51736">
    <property type="entry name" value="RECOMBINASES_3"/>
    <property type="match status" value="1"/>
</dbReference>
<dbReference type="Pfam" id="PF07508">
    <property type="entry name" value="Recombinase"/>
    <property type="match status" value="1"/>
</dbReference>
<dbReference type="Gene3D" id="3.40.50.1390">
    <property type="entry name" value="Resolvase, N-terminal catalytic domain"/>
    <property type="match status" value="1"/>
</dbReference>
<evidence type="ECO:0000313" key="4">
    <source>
        <dbReference type="Proteomes" id="UP001499882"/>
    </source>
</evidence>
<dbReference type="Pfam" id="PF00239">
    <property type="entry name" value="Resolvase"/>
    <property type="match status" value="1"/>
</dbReference>
<dbReference type="InterPro" id="IPR011109">
    <property type="entry name" value="DNA_bind_recombinase_dom"/>
</dbReference>
<gene>
    <name evidence="3" type="ORF">GCM10023350_06440</name>
</gene>
<feature type="domain" description="Recombinase" evidence="2">
    <location>
        <begin position="146"/>
        <end position="256"/>
    </location>
</feature>
<accession>A0ABP8YG68</accession>
<dbReference type="EMBL" id="BAABKN010000005">
    <property type="protein sequence ID" value="GAA4726412.1"/>
    <property type="molecule type" value="Genomic_DNA"/>
</dbReference>
<evidence type="ECO:0000259" key="2">
    <source>
        <dbReference type="PROSITE" id="PS51737"/>
    </source>
</evidence>
<organism evidence="3 4">
    <name type="scientific">Nocardioides endophyticus</name>
    <dbReference type="NCBI Taxonomy" id="1353775"/>
    <lineage>
        <taxon>Bacteria</taxon>
        <taxon>Bacillati</taxon>
        <taxon>Actinomycetota</taxon>
        <taxon>Actinomycetes</taxon>
        <taxon>Propionibacteriales</taxon>
        <taxon>Nocardioidaceae</taxon>
        <taxon>Nocardioides</taxon>
    </lineage>
</organism>
<protein>
    <submittedName>
        <fullName evidence="3">Recombinase family protein</fullName>
    </submittedName>
</protein>
<dbReference type="PROSITE" id="PS51737">
    <property type="entry name" value="RECOMBINASE_DNA_BIND"/>
    <property type="match status" value="1"/>
</dbReference>
<comment type="caution">
    <text evidence="3">The sequence shown here is derived from an EMBL/GenBank/DDBJ whole genome shotgun (WGS) entry which is preliminary data.</text>
</comment>
<dbReference type="CDD" id="cd00338">
    <property type="entry name" value="Ser_Recombinase"/>
    <property type="match status" value="1"/>
</dbReference>
<dbReference type="RefSeq" id="WP_345525129.1">
    <property type="nucleotide sequence ID" value="NZ_BAABKN010000005.1"/>
</dbReference>
<dbReference type="Gene3D" id="3.90.1750.20">
    <property type="entry name" value="Putative Large Serine Recombinase, Chain B, Domain 2"/>
    <property type="match status" value="1"/>
</dbReference>
<sequence length="491" mass="54237">MSTPLNVSLYVRLSEDERGTQLGVARQEQACRELAEAKGWTVRDVFVDNDLSATTGVRRPEFERLLSSKPDAILCWHTDRLVRLSRELERVIDLGVNVHAVQTGHLDLSTPAGRAVAKTVTAWAQYEGEQKAERQKLAAKQRAQAGKPWWPTRPFGLNIDGTLHPDEAPALKKAYEELLNGYTLARVSRELAEGGFTTNKGNPWKAASLRPVLLNARNAAIRVYNGVEVGKAAWDAIVPETTYRAVVRLLNHPDRRSNGGAGGKGRRTNLLTGFATCDKCGATVRGGWRGTAGDENAYRVYECSGRHCVSHPAEWVDSVVTRVVIERVETWADVLATGDSASDVAAAELRIEEKALQSRRAELGELFASGRVGVETLTAGVQAAEHRLSEIADLSAQRAANAFSVDLYDVEALWLWADDVDKFRPVVERVCLGIRLKQRGKGYRGMPRYPEHLEIDLKPLPKVVELSYQPPALPESARQVWTDARHEVAKS</sequence>
<dbReference type="SUPFAM" id="SSF53041">
    <property type="entry name" value="Resolvase-like"/>
    <property type="match status" value="1"/>
</dbReference>
<dbReference type="InterPro" id="IPR036162">
    <property type="entry name" value="Resolvase-like_N_sf"/>
</dbReference>
<keyword evidence="4" id="KW-1185">Reference proteome</keyword>
<dbReference type="Proteomes" id="UP001499882">
    <property type="component" value="Unassembled WGS sequence"/>
</dbReference>
<feature type="domain" description="Resolvase/invertase-type recombinase catalytic" evidence="1">
    <location>
        <begin position="6"/>
        <end position="146"/>
    </location>
</feature>